<gene>
    <name evidence="2" type="ORF">SCD90_00150</name>
</gene>
<keyword evidence="1" id="KW-0732">Signal</keyword>
<sequence>MKLSIALAAALFVAASAPALAGTVLINISGIAVGQGSVKVAICDTGLAEEGCPISASQPAIAPSQQFVFEDVPTGSYAFVGYQDLNNNGSPDKNFLGIPKEPIALSNGAWEKLVPTFGDAQMPIYEGAANRIPLTLKIFGGGKKAASAQ</sequence>
<accession>A0ABU4RIT4</accession>
<dbReference type="Pfam" id="PF09912">
    <property type="entry name" value="DUF2141"/>
    <property type="match status" value="1"/>
</dbReference>
<evidence type="ECO:0000313" key="2">
    <source>
        <dbReference type="EMBL" id="MDX6804461.1"/>
    </source>
</evidence>
<keyword evidence="3" id="KW-1185">Reference proteome</keyword>
<comment type="caution">
    <text evidence="2">The sequence shown here is derived from an EMBL/GenBank/DDBJ whole genome shotgun (WGS) entry which is preliminary data.</text>
</comment>
<feature type="chain" id="PRO_5045292665" evidence="1">
    <location>
        <begin position="22"/>
        <end position="149"/>
    </location>
</feature>
<protein>
    <submittedName>
        <fullName evidence="2">DUF2141 domain-containing protein</fullName>
    </submittedName>
</protein>
<feature type="signal peptide" evidence="1">
    <location>
        <begin position="1"/>
        <end position="21"/>
    </location>
</feature>
<proteinExistence type="predicted"/>
<evidence type="ECO:0000256" key="1">
    <source>
        <dbReference type="SAM" id="SignalP"/>
    </source>
</evidence>
<evidence type="ECO:0000313" key="3">
    <source>
        <dbReference type="Proteomes" id="UP001274321"/>
    </source>
</evidence>
<dbReference type="RefSeq" id="WP_319842590.1">
    <property type="nucleotide sequence ID" value="NZ_JAXAFJ010000001.1"/>
</dbReference>
<reference evidence="2 3" key="1">
    <citation type="submission" date="2023-11" db="EMBL/GenBank/DDBJ databases">
        <authorList>
            <person name="Bao R."/>
        </authorList>
    </citation>
    <scope>NUCLEOTIDE SEQUENCE [LARGE SCALE GENOMIC DNA]</scope>
    <source>
        <strain evidence="2 3">PJ23</strain>
    </source>
</reference>
<dbReference type="Proteomes" id="UP001274321">
    <property type="component" value="Unassembled WGS sequence"/>
</dbReference>
<organism evidence="2 3">
    <name type="scientific">Terrihabitans rhizophilus</name>
    <dbReference type="NCBI Taxonomy" id="3092662"/>
    <lineage>
        <taxon>Bacteria</taxon>
        <taxon>Pseudomonadati</taxon>
        <taxon>Pseudomonadota</taxon>
        <taxon>Alphaproteobacteria</taxon>
        <taxon>Hyphomicrobiales</taxon>
        <taxon>Terrihabitans</taxon>
    </lineage>
</organism>
<name>A0ABU4RIT4_9HYPH</name>
<dbReference type="InterPro" id="IPR018673">
    <property type="entry name" value="DUF2141"/>
</dbReference>
<dbReference type="EMBL" id="JAXAFJ010000001">
    <property type="protein sequence ID" value="MDX6804461.1"/>
    <property type="molecule type" value="Genomic_DNA"/>
</dbReference>